<name>A0A8T1U997_9STRA</name>
<reference evidence="1" key="1">
    <citation type="submission" date="2021-01" db="EMBL/GenBank/DDBJ databases">
        <title>Phytophthora aleatoria, a newly-described species from Pinus radiata is distinct from Phytophthora cactorum isolates based on comparative genomics.</title>
        <authorList>
            <person name="Mcdougal R."/>
            <person name="Panda P."/>
            <person name="Williams N."/>
            <person name="Studholme D.J."/>
        </authorList>
    </citation>
    <scope>NUCLEOTIDE SEQUENCE</scope>
    <source>
        <strain evidence="1">NZFS 3830</strain>
    </source>
</reference>
<protein>
    <submittedName>
        <fullName evidence="1">Uncharacterized protein</fullName>
    </submittedName>
</protein>
<gene>
    <name evidence="1" type="ORF">JG687_00010551</name>
</gene>
<dbReference type="AlphaFoldDB" id="A0A8T1U997"/>
<sequence>MTVQGCVCIRWRVHYCTSYFVLATKVSALFCDQCRLLLIAAKYDTGNVLISSEGANDLTSTMLRSLIFYLPTNRTESVELGQASSNTATISHPLIKLGVCQTSDSSLCQDGVRIRGRGESDTVRCVSSAIPSQYSTQWKYRRIWQSWKCRFPIAPCLTSLPDRVAIRYESSHHFL</sequence>
<organism evidence="1 2">
    <name type="scientific">Phytophthora cactorum</name>
    <dbReference type="NCBI Taxonomy" id="29920"/>
    <lineage>
        <taxon>Eukaryota</taxon>
        <taxon>Sar</taxon>
        <taxon>Stramenopiles</taxon>
        <taxon>Oomycota</taxon>
        <taxon>Peronosporomycetes</taxon>
        <taxon>Peronosporales</taxon>
        <taxon>Peronosporaceae</taxon>
        <taxon>Phytophthora</taxon>
    </lineage>
</organism>
<proteinExistence type="predicted"/>
<accession>A0A8T1U997</accession>
<evidence type="ECO:0000313" key="1">
    <source>
        <dbReference type="EMBL" id="KAG6956539.1"/>
    </source>
</evidence>
<comment type="caution">
    <text evidence="1">The sequence shown here is derived from an EMBL/GenBank/DDBJ whole genome shotgun (WGS) entry which is preliminary data.</text>
</comment>
<dbReference type="EMBL" id="JAENGZ010000602">
    <property type="protein sequence ID" value="KAG6956539.1"/>
    <property type="molecule type" value="Genomic_DNA"/>
</dbReference>
<evidence type="ECO:0000313" key="2">
    <source>
        <dbReference type="Proteomes" id="UP000688947"/>
    </source>
</evidence>
<dbReference type="Proteomes" id="UP000688947">
    <property type="component" value="Unassembled WGS sequence"/>
</dbReference>